<dbReference type="EMBL" id="CM047583">
    <property type="protein sequence ID" value="KAI9912571.1"/>
    <property type="molecule type" value="Genomic_DNA"/>
</dbReference>
<dbReference type="Proteomes" id="UP001163321">
    <property type="component" value="Chromosome 4"/>
</dbReference>
<accession>A0ACC0W3J3</accession>
<reference evidence="1 2" key="1">
    <citation type="journal article" date="2022" name="bioRxiv">
        <title>The genome of the oomycete Peronosclerospora sorghi, a cosmopolitan pathogen of maize and sorghum, is inflated with dispersed pseudogenes.</title>
        <authorList>
            <person name="Fletcher K."/>
            <person name="Martin F."/>
            <person name="Isakeit T."/>
            <person name="Cavanaugh K."/>
            <person name="Magill C."/>
            <person name="Michelmore R."/>
        </authorList>
    </citation>
    <scope>NUCLEOTIDE SEQUENCE [LARGE SCALE GENOMIC DNA]</scope>
    <source>
        <strain evidence="1">P6</strain>
    </source>
</reference>
<gene>
    <name evidence="1" type="ORF">PsorP6_005268</name>
</gene>
<keyword evidence="2" id="KW-1185">Reference proteome</keyword>
<proteinExistence type="predicted"/>
<sequence length="490" mass="54623">MFWEEEFYDMFLRRWNQHDLRHVGDTMETLKLFTDCIEVLNMSGDEFCNDNAKILLALRHVRRLIVRNLVPQAPSWDIMTRLVKENCHLSELVFSEVKFSNSEFGSLCTMITTTVEKALDICRITTLDFVKVVIEPEGYRRLVALVGEMPQLIQLSLTSSSTKFYNKLLVDAALRVPTLERLFLINYFGDGAFNGLAELRKPLPLRYLGSGNINVSFKTLRAICRASMNVVLNLERLDLDSNTRINDPAIYTLAPMLASPVVGLATRLTHLDLSSCKFGLVGVTYLLLALGQNNTVKHLNLADNRFGVGFGDVLANFLLVKSSIKDLNIFKVELELSGVSDALLTALESNLTLTSLSLGANGLQDRGATTILKALVKRAHLKPFKSIDLSSNGITVGGLKLIADIFDSIMSANVTHAHAAGRYGVDVSCTKRQRVEDSDNIHRPSSADIVLFKKLRLVYNNFNVIGEAGRECELLLESIRRYVGHVKLNA</sequence>
<name>A0ACC0W3J3_9STRA</name>
<organism evidence="1 2">
    <name type="scientific">Peronosclerospora sorghi</name>
    <dbReference type="NCBI Taxonomy" id="230839"/>
    <lineage>
        <taxon>Eukaryota</taxon>
        <taxon>Sar</taxon>
        <taxon>Stramenopiles</taxon>
        <taxon>Oomycota</taxon>
        <taxon>Peronosporomycetes</taxon>
        <taxon>Peronosporales</taxon>
        <taxon>Peronosporaceae</taxon>
        <taxon>Peronosclerospora</taxon>
    </lineage>
</organism>
<comment type="caution">
    <text evidence="1">The sequence shown here is derived from an EMBL/GenBank/DDBJ whole genome shotgun (WGS) entry which is preliminary data.</text>
</comment>
<evidence type="ECO:0000313" key="2">
    <source>
        <dbReference type="Proteomes" id="UP001163321"/>
    </source>
</evidence>
<protein>
    <submittedName>
        <fullName evidence="1">Uncharacterized protein</fullName>
    </submittedName>
</protein>
<evidence type="ECO:0000313" key="1">
    <source>
        <dbReference type="EMBL" id="KAI9912571.1"/>
    </source>
</evidence>